<evidence type="ECO:0000313" key="3">
    <source>
        <dbReference type="Proteomes" id="UP000244168"/>
    </source>
</evidence>
<keyword evidence="1" id="KW-1133">Transmembrane helix</keyword>
<organism evidence="2 3">
    <name type="scientific">Mucilaginibacter yixingensis</name>
    <dbReference type="NCBI Taxonomy" id="1295612"/>
    <lineage>
        <taxon>Bacteria</taxon>
        <taxon>Pseudomonadati</taxon>
        <taxon>Bacteroidota</taxon>
        <taxon>Sphingobacteriia</taxon>
        <taxon>Sphingobacteriales</taxon>
        <taxon>Sphingobacteriaceae</taxon>
        <taxon>Mucilaginibacter</taxon>
    </lineage>
</organism>
<dbReference type="AlphaFoldDB" id="A0A2T5J995"/>
<proteinExistence type="predicted"/>
<accession>A0A2T5J995</accession>
<name>A0A2T5J995_9SPHI</name>
<dbReference type="Proteomes" id="UP000244168">
    <property type="component" value="Unassembled WGS sequence"/>
</dbReference>
<feature type="transmembrane region" description="Helical" evidence="1">
    <location>
        <begin position="14"/>
        <end position="36"/>
    </location>
</feature>
<comment type="caution">
    <text evidence="2">The sequence shown here is derived from an EMBL/GenBank/DDBJ whole genome shotgun (WGS) entry which is preliminary data.</text>
</comment>
<keyword evidence="1" id="KW-0472">Membrane</keyword>
<keyword evidence="1" id="KW-0812">Transmembrane</keyword>
<reference evidence="2 3" key="1">
    <citation type="submission" date="2018-04" db="EMBL/GenBank/DDBJ databases">
        <title>Genomic Encyclopedia of Archaeal and Bacterial Type Strains, Phase II (KMG-II): from individual species to whole genera.</title>
        <authorList>
            <person name="Goeker M."/>
        </authorList>
    </citation>
    <scope>NUCLEOTIDE SEQUENCE [LARGE SCALE GENOMIC DNA]</scope>
    <source>
        <strain evidence="2 3">DSM 26809</strain>
    </source>
</reference>
<evidence type="ECO:0000256" key="1">
    <source>
        <dbReference type="SAM" id="Phobius"/>
    </source>
</evidence>
<dbReference type="EMBL" id="QAOQ01000004">
    <property type="protein sequence ID" value="PTQ96640.1"/>
    <property type="molecule type" value="Genomic_DNA"/>
</dbReference>
<keyword evidence="3" id="KW-1185">Reference proteome</keyword>
<evidence type="ECO:0000313" key="2">
    <source>
        <dbReference type="EMBL" id="PTQ96640.1"/>
    </source>
</evidence>
<gene>
    <name evidence="2" type="ORF">C8P68_104125</name>
</gene>
<protein>
    <submittedName>
        <fullName evidence="2">Uncharacterized protein</fullName>
    </submittedName>
</protein>
<sequence>MAFNLDSHIKLKQYLHQLKCLITLMIAIGFVCPNVAKFKVKRFQ</sequence>